<keyword evidence="12" id="KW-0511">Multifunctional enzyme</keyword>
<dbReference type="GO" id="GO:0005524">
    <property type="term" value="F:ATP binding"/>
    <property type="evidence" value="ECO:0007669"/>
    <property type="project" value="UniProtKB-UniRule"/>
</dbReference>
<dbReference type="CDD" id="cd02064">
    <property type="entry name" value="FAD_synthetase_N"/>
    <property type="match status" value="1"/>
</dbReference>
<evidence type="ECO:0000256" key="15">
    <source>
        <dbReference type="PIRNR" id="PIRNR004491"/>
    </source>
</evidence>
<keyword evidence="8 15" id="KW-0547">Nucleotide-binding</keyword>
<dbReference type="EC" id="2.7.1.26" evidence="15"/>
<keyword evidence="10 15" id="KW-0274">FAD</keyword>
<evidence type="ECO:0000256" key="1">
    <source>
        <dbReference type="ARBA" id="ARBA00002121"/>
    </source>
</evidence>
<dbReference type="Proteomes" id="UP001403385">
    <property type="component" value="Unassembled WGS sequence"/>
</dbReference>
<comment type="function">
    <text evidence="1">Catalyzes the phosphorylation of riboflavin to FMN followed by the adenylation of FMN to FAD.</text>
</comment>
<dbReference type="InterPro" id="IPR023465">
    <property type="entry name" value="Riboflavin_kinase_dom_sf"/>
</dbReference>
<dbReference type="RefSeq" id="WP_346824196.1">
    <property type="nucleotide sequence ID" value="NZ_JBDKWZ010000022.1"/>
</dbReference>
<comment type="pathway">
    <text evidence="2 15">Cofactor biosynthesis; FAD biosynthesis; FAD from FMN: step 1/1.</text>
</comment>
<dbReference type="GO" id="GO:0003919">
    <property type="term" value="F:FMN adenylyltransferase activity"/>
    <property type="evidence" value="ECO:0007669"/>
    <property type="project" value="UniProtKB-UniRule"/>
</dbReference>
<sequence>MKVHKLKSFRNEGKSIVTSGTFDGIHIGHQKILSRLKEIARKEGGESIVLTFWPHPRLVLFPEQTDLKLLSTLEEKIALFERYGIDHLVIAEFSPEFAQLSSTDFIKKIIINQLKTKKLVIGYDHRFGKNREGSFEYLRQNATSFGFEVEEIPPQEVKEVTVSSTKIRQALAEGQVDIANKYLGHDYSLSGKVVHGDKIGRKLGYPTANLEISERFKLIPRTGIYAVEVLYQGGTYQGMLNIGNRPTLKENLSTTIEVNLFDFDQEIYGEYLTILLKKYLREELKFNSMEELRDQIARDKEDTLTVLNS</sequence>
<dbReference type="InterPro" id="IPR015865">
    <property type="entry name" value="Riboflavin_kinase_bac/euk"/>
</dbReference>
<dbReference type="FunFam" id="3.40.50.620:FF:000021">
    <property type="entry name" value="Riboflavin biosynthesis protein"/>
    <property type="match status" value="1"/>
</dbReference>
<evidence type="ECO:0000256" key="4">
    <source>
        <dbReference type="ARBA" id="ARBA00022630"/>
    </source>
</evidence>
<keyword evidence="7 15" id="KW-0548">Nucleotidyltransferase</keyword>
<dbReference type="AlphaFoldDB" id="A0AAW9SFP7"/>
<dbReference type="InterPro" id="IPR014729">
    <property type="entry name" value="Rossmann-like_a/b/a_fold"/>
</dbReference>
<dbReference type="Pfam" id="PF01687">
    <property type="entry name" value="Flavokinase"/>
    <property type="match status" value="1"/>
</dbReference>
<comment type="caution">
    <text evidence="17">The sequence shown here is derived from an EMBL/GenBank/DDBJ whole genome shotgun (WGS) entry which is preliminary data.</text>
</comment>
<dbReference type="InterPro" id="IPR015864">
    <property type="entry name" value="FAD_synthase"/>
</dbReference>
<keyword evidence="9 15" id="KW-0418">Kinase</keyword>
<accession>A0AAW9SFP7</accession>
<evidence type="ECO:0000256" key="14">
    <source>
        <dbReference type="ARBA" id="ARBA00049494"/>
    </source>
</evidence>
<dbReference type="InterPro" id="IPR002606">
    <property type="entry name" value="Riboflavin_kinase_bac"/>
</dbReference>
<evidence type="ECO:0000256" key="8">
    <source>
        <dbReference type="ARBA" id="ARBA00022741"/>
    </source>
</evidence>
<protein>
    <recommendedName>
        <fullName evidence="15">Riboflavin biosynthesis protein</fullName>
    </recommendedName>
    <domain>
        <recommendedName>
            <fullName evidence="15">Riboflavin kinase</fullName>
            <ecNumber evidence="15">2.7.1.26</ecNumber>
        </recommendedName>
        <alternativeName>
            <fullName evidence="15">Flavokinase</fullName>
        </alternativeName>
    </domain>
    <domain>
        <recommendedName>
            <fullName evidence="15">FMN adenylyltransferase</fullName>
            <ecNumber evidence="15">2.7.7.2</ecNumber>
        </recommendedName>
        <alternativeName>
            <fullName evidence="15">FAD pyrophosphorylase</fullName>
        </alternativeName>
        <alternativeName>
            <fullName evidence="15">FAD synthase</fullName>
        </alternativeName>
    </domain>
</protein>
<dbReference type="NCBIfam" id="NF004160">
    <property type="entry name" value="PRK05627.1-3"/>
    <property type="match status" value="1"/>
</dbReference>
<dbReference type="GO" id="GO:0008531">
    <property type="term" value="F:riboflavin kinase activity"/>
    <property type="evidence" value="ECO:0007669"/>
    <property type="project" value="UniProtKB-UniRule"/>
</dbReference>
<comment type="catalytic activity">
    <reaction evidence="14 15">
        <text>FMN + ATP + H(+) = FAD + diphosphate</text>
        <dbReference type="Rhea" id="RHEA:17237"/>
        <dbReference type="ChEBI" id="CHEBI:15378"/>
        <dbReference type="ChEBI" id="CHEBI:30616"/>
        <dbReference type="ChEBI" id="CHEBI:33019"/>
        <dbReference type="ChEBI" id="CHEBI:57692"/>
        <dbReference type="ChEBI" id="CHEBI:58210"/>
        <dbReference type="EC" id="2.7.7.2"/>
    </reaction>
</comment>
<name>A0AAW9SFP7_9BACT</name>
<dbReference type="NCBIfam" id="NF004162">
    <property type="entry name" value="PRK05627.1-5"/>
    <property type="match status" value="1"/>
</dbReference>
<reference evidence="17 18" key="1">
    <citation type="submission" date="2024-04" db="EMBL/GenBank/DDBJ databases">
        <title>Novel genus in family Flammeovirgaceae.</title>
        <authorList>
            <person name="Nguyen T.H."/>
            <person name="Vuong T.Q."/>
            <person name="Le H."/>
            <person name="Kim S.-G."/>
        </authorList>
    </citation>
    <scope>NUCLEOTIDE SEQUENCE [LARGE SCALE GENOMIC DNA]</scope>
    <source>
        <strain evidence="17 18">JCM 23209</strain>
    </source>
</reference>
<dbReference type="EMBL" id="JBDKWZ010000022">
    <property type="protein sequence ID" value="MEN7551415.1"/>
    <property type="molecule type" value="Genomic_DNA"/>
</dbReference>
<dbReference type="GO" id="GO:0009398">
    <property type="term" value="P:FMN biosynthetic process"/>
    <property type="evidence" value="ECO:0007669"/>
    <property type="project" value="UniProtKB-UniRule"/>
</dbReference>
<evidence type="ECO:0000256" key="5">
    <source>
        <dbReference type="ARBA" id="ARBA00022643"/>
    </source>
</evidence>
<keyword evidence="5 15" id="KW-0288">FMN</keyword>
<dbReference type="EC" id="2.7.7.2" evidence="15"/>
<dbReference type="GO" id="GO:0009231">
    <property type="term" value="P:riboflavin biosynthetic process"/>
    <property type="evidence" value="ECO:0007669"/>
    <property type="project" value="InterPro"/>
</dbReference>
<keyword evidence="18" id="KW-1185">Reference proteome</keyword>
<evidence type="ECO:0000256" key="12">
    <source>
        <dbReference type="ARBA" id="ARBA00023268"/>
    </source>
</evidence>
<evidence type="ECO:0000313" key="18">
    <source>
        <dbReference type="Proteomes" id="UP001403385"/>
    </source>
</evidence>
<proteinExistence type="inferred from homology"/>
<organism evidence="17 18">
    <name type="scientific">Rapidithrix thailandica</name>
    <dbReference type="NCBI Taxonomy" id="413964"/>
    <lineage>
        <taxon>Bacteria</taxon>
        <taxon>Pseudomonadati</taxon>
        <taxon>Bacteroidota</taxon>
        <taxon>Cytophagia</taxon>
        <taxon>Cytophagales</taxon>
        <taxon>Flammeovirgaceae</taxon>
        <taxon>Rapidithrix</taxon>
    </lineage>
</organism>
<keyword evidence="4 15" id="KW-0285">Flavoprotein</keyword>
<dbReference type="SUPFAM" id="SSF82114">
    <property type="entry name" value="Riboflavin kinase-like"/>
    <property type="match status" value="1"/>
</dbReference>
<dbReference type="Pfam" id="PF06574">
    <property type="entry name" value="FAD_syn"/>
    <property type="match status" value="1"/>
</dbReference>
<dbReference type="InterPro" id="IPR023468">
    <property type="entry name" value="Riboflavin_kinase"/>
</dbReference>
<evidence type="ECO:0000256" key="6">
    <source>
        <dbReference type="ARBA" id="ARBA00022679"/>
    </source>
</evidence>
<evidence type="ECO:0000256" key="11">
    <source>
        <dbReference type="ARBA" id="ARBA00022840"/>
    </source>
</evidence>
<comment type="catalytic activity">
    <reaction evidence="13 15">
        <text>riboflavin + ATP = FMN + ADP + H(+)</text>
        <dbReference type="Rhea" id="RHEA:14357"/>
        <dbReference type="ChEBI" id="CHEBI:15378"/>
        <dbReference type="ChEBI" id="CHEBI:30616"/>
        <dbReference type="ChEBI" id="CHEBI:57986"/>
        <dbReference type="ChEBI" id="CHEBI:58210"/>
        <dbReference type="ChEBI" id="CHEBI:456216"/>
        <dbReference type="EC" id="2.7.1.26"/>
    </reaction>
</comment>
<dbReference type="Gene3D" id="3.40.50.620">
    <property type="entry name" value="HUPs"/>
    <property type="match status" value="1"/>
</dbReference>
<keyword evidence="11 15" id="KW-0067">ATP-binding</keyword>
<dbReference type="PANTHER" id="PTHR22749:SF6">
    <property type="entry name" value="RIBOFLAVIN KINASE"/>
    <property type="match status" value="1"/>
</dbReference>
<evidence type="ECO:0000256" key="10">
    <source>
        <dbReference type="ARBA" id="ARBA00022827"/>
    </source>
</evidence>
<dbReference type="PIRSF" id="PIRSF004491">
    <property type="entry name" value="FAD_Synth"/>
    <property type="match status" value="1"/>
</dbReference>
<evidence type="ECO:0000256" key="2">
    <source>
        <dbReference type="ARBA" id="ARBA00004726"/>
    </source>
</evidence>
<comment type="pathway">
    <text evidence="3 15">Cofactor biosynthesis; FMN biosynthesis; FMN from riboflavin (ATP route): step 1/1.</text>
</comment>
<evidence type="ECO:0000256" key="13">
    <source>
        <dbReference type="ARBA" id="ARBA00047880"/>
    </source>
</evidence>
<evidence type="ECO:0000259" key="16">
    <source>
        <dbReference type="SMART" id="SM00904"/>
    </source>
</evidence>
<dbReference type="PANTHER" id="PTHR22749">
    <property type="entry name" value="RIBOFLAVIN KINASE/FMN ADENYLYLTRANSFERASE"/>
    <property type="match status" value="1"/>
</dbReference>
<dbReference type="SMART" id="SM00904">
    <property type="entry name" value="Flavokinase"/>
    <property type="match status" value="1"/>
</dbReference>
<dbReference type="GO" id="GO:0006747">
    <property type="term" value="P:FAD biosynthetic process"/>
    <property type="evidence" value="ECO:0007669"/>
    <property type="project" value="UniProtKB-UniRule"/>
</dbReference>
<dbReference type="SUPFAM" id="SSF52374">
    <property type="entry name" value="Nucleotidylyl transferase"/>
    <property type="match status" value="1"/>
</dbReference>
<evidence type="ECO:0000256" key="9">
    <source>
        <dbReference type="ARBA" id="ARBA00022777"/>
    </source>
</evidence>
<keyword evidence="6 15" id="KW-0808">Transferase</keyword>
<dbReference type="Gene3D" id="2.40.30.30">
    <property type="entry name" value="Riboflavin kinase-like"/>
    <property type="match status" value="1"/>
</dbReference>
<gene>
    <name evidence="17" type="ORF">AAG747_26095</name>
</gene>
<feature type="domain" description="Riboflavin kinase" evidence="16">
    <location>
        <begin position="182"/>
        <end position="308"/>
    </location>
</feature>
<evidence type="ECO:0000256" key="7">
    <source>
        <dbReference type="ARBA" id="ARBA00022695"/>
    </source>
</evidence>
<evidence type="ECO:0000256" key="3">
    <source>
        <dbReference type="ARBA" id="ARBA00005201"/>
    </source>
</evidence>
<evidence type="ECO:0000313" key="17">
    <source>
        <dbReference type="EMBL" id="MEN7551415.1"/>
    </source>
</evidence>
<comment type="similarity">
    <text evidence="15">Belongs to the ribF family.</text>
</comment>
<dbReference type="NCBIfam" id="TIGR00083">
    <property type="entry name" value="ribF"/>
    <property type="match status" value="1"/>
</dbReference>